<dbReference type="Pfam" id="PF12850">
    <property type="entry name" value="Metallophos_2"/>
    <property type="match status" value="1"/>
</dbReference>
<evidence type="ECO:0000313" key="3">
    <source>
        <dbReference type="EMBL" id="MDT0681308.1"/>
    </source>
</evidence>
<dbReference type="InterPro" id="IPR029052">
    <property type="entry name" value="Metallo-depent_PP-like"/>
</dbReference>
<feature type="domain" description="Calcineurin-like phosphoesterase" evidence="2">
    <location>
        <begin position="1"/>
        <end position="172"/>
    </location>
</feature>
<protein>
    <submittedName>
        <fullName evidence="3">Metallophosphoesterase family protein</fullName>
    </submittedName>
</protein>
<dbReference type="Proteomes" id="UP001265259">
    <property type="component" value="Unassembled WGS sequence"/>
</dbReference>
<evidence type="ECO:0000256" key="1">
    <source>
        <dbReference type="ARBA" id="ARBA00008950"/>
    </source>
</evidence>
<gene>
    <name evidence="3" type="ORF">RM543_01325</name>
</gene>
<dbReference type="PANTHER" id="PTHR12905:SF0">
    <property type="entry name" value="CALCINEURIN-LIKE PHOSPHOESTERASE DOMAIN-CONTAINING PROTEIN"/>
    <property type="match status" value="1"/>
</dbReference>
<keyword evidence="4" id="KW-1185">Reference proteome</keyword>
<dbReference type="RefSeq" id="WP_311688892.1">
    <property type="nucleotide sequence ID" value="NZ_JAVRHL010000001.1"/>
</dbReference>
<comment type="caution">
    <text evidence="3">The sequence shown here is derived from an EMBL/GenBank/DDBJ whole genome shotgun (WGS) entry which is preliminary data.</text>
</comment>
<proteinExistence type="inferred from homology"/>
<evidence type="ECO:0000313" key="4">
    <source>
        <dbReference type="Proteomes" id="UP001265259"/>
    </source>
</evidence>
<dbReference type="PANTHER" id="PTHR12905">
    <property type="entry name" value="METALLOPHOSPHOESTERASE"/>
    <property type="match status" value="1"/>
</dbReference>
<dbReference type="EMBL" id="JAVRHL010000001">
    <property type="protein sequence ID" value="MDT0681308.1"/>
    <property type="molecule type" value="Genomic_DNA"/>
</dbReference>
<dbReference type="InterPro" id="IPR051693">
    <property type="entry name" value="UPF0046_metallophosphoest"/>
</dbReference>
<name>A0ABU3DC70_9RHOB</name>
<accession>A0ABU3DC70</accession>
<dbReference type="InterPro" id="IPR024654">
    <property type="entry name" value="Calcineurin-like_PHP_lpxH"/>
</dbReference>
<reference evidence="3 4" key="1">
    <citation type="submission" date="2023-09" db="EMBL/GenBank/DDBJ databases">
        <authorList>
            <person name="Rey-Velasco X."/>
        </authorList>
    </citation>
    <scope>NUCLEOTIDE SEQUENCE [LARGE SCALE GENOMIC DNA]</scope>
    <source>
        <strain evidence="3 4">F158</strain>
    </source>
</reference>
<dbReference type="SUPFAM" id="SSF56300">
    <property type="entry name" value="Metallo-dependent phosphatases"/>
    <property type="match status" value="1"/>
</dbReference>
<sequence>MRILAFSDVHRDLEACAGLIEAAEEADLVLGAGDFATSHEGLTEVMDALAPLAAKSVFVPGNNESLTALRDTTTATVLHGETCTRNGVTIAGLGGGIPPLPPLPWGSWDLTEEEAETALAGIGSADILVLHSPPKGVADVIDGKGSVGSVALRDAIERIQPRLVVCGHIHDCWGRSGTIGTSSVNNLGPAPTWFEL</sequence>
<organism evidence="3 4">
    <name type="scientific">Tropicimonas omnivorans</name>
    <dbReference type="NCBI Taxonomy" id="3075590"/>
    <lineage>
        <taxon>Bacteria</taxon>
        <taxon>Pseudomonadati</taxon>
        <taxon>Pseudomonadota</taxon>
        <taxon>Alphaproteobacteria</taxon>
        <taxon>Rhodobacterales</taxon>
        <taxon>Roseobacteraceae</taxon>
        <taxon>Tropicimonas</taxon>
    </lineage>
</organism>
<evidence type="ECO:0000259" key="2">
    <source>
        <dbReference type="Pfam" id="PF12850"/>
    </source>
</evidence>
<dbReference type="Gene3D" id="3.60.21.10">
    <property type="match status" value="1"/>
</dbReference>
<comment type="similarity">
    <text evidence="1">Belongs to the metallophosphoesterase superfamily. YfcE family.</text>
</comment>